<gene>
    <name evidence="1" type="ORF">SAMN04488514_1068</name>
</gene>
<evidence type="ECO:0000313" key="1">
    <source>
        <dbReference type="EMBL" id="SDM18967.1"/>
    </source>
</evidence>
<dbReference type="AlphaFoldDB" id="A0A1G9R816"/>
<evidence type="ECO:0000313" key="2">
    <source>
        <dbReference type="Proteomes" id="UP000199440"/>
    </source>
</evidence>
<reference evidence="1 2" key="1">
    <citation type="submission" date="2016-10" db="EMBL/GenBank/DDBJ databases">
        <authorList>
            <person name="de Groot N.N."/>
        </authorList>
    </citation>
    <scope>NUCLEOTIDE SEQUENCE [LARGE SCALE GENOMIC DNA]</scope>
    <source>
        <strain evidence="1 2">DSM 19886</strain>
    </source>
</reference>
<dbReference type="STRING" id="192904.SAMN04488514_1068"/>
<keyword evidence="2" id="KW-1185">Reference proteome</keyword>
<sequence>MVFVDAGSIEAASFTTRYNPKTTPGFLYGSIQFEDYRDVNGIQIPLKQSAQLDRPKNNTEDYVHRLTIHNFEWVSFPVSQLQPLCA</sequence>
<name>A0A1G9R816_9FLAO</name>
<protein>
    <submittedName>
        <fullName evidence="1">Uncharacterized protein</fullName>
    </submittedName>
</protein>
<dbReference type="EMBL" id="FNGV01000006">
    <property type="protein sequence ID" value="SDM18967.1"/>
    <property type="molecule type" value="Genomic_DNA"/>
</dbReference>
<proteinExistence type="predicted"/>
<organism evidence="1 2">
    <name type="scientific">Kriegella aquimaris</name>
    <dbReference type="NCBI Taxonomy" id="192904"/>
    <lineage>
        <taxon>Bacteria</taxon>
        <taxon>Pseudomonadati</taxon>
        <taxon>Bacteroidota</taxon>
        <taxon>Flavobacteriia</taxon>
        <taxon>Flavobacteriales</taxon>
        <taxon>Flavobacteriaceae</taxon>
        <taxon>Kriegella</taxon>
    </lineage>
</organism>
<dbReference type="Proteomes" id="UP000199440">
    <property type="component" value="Unassembled WGS sequence"/>
</dbReference>
<accession>A0A1G9R816</accession>